<evidence type="ECO:0000256" key="5">
    <source>
        <dbReference type="ARBA" id="ARBA00023040"/>
    </source>
</evidence>
<feature type="transmembrane region" description="Helical" evidence="7">
    <location>
        <begin position="578"/>
        <end position="601"/>
    </location>
</feature>
<keyword evidence="3 7" id="KW-0812">Transmembrane</keyword>
<dbReference type="PROSITE" id="PS50261">
    <property type="entry name" value="G_PROTEIN_RECEP_F2_4"/>
    <property type="match status" value="1"/>
</dbReference>
<evidence type="ECO:0000259" key="9">
    <source>
        <dbReference type="PROSITE" id="PS50261"/>
    </source>
</evidence>
<evidence type="ECO:0000256" key="6">
    <source>
        <dbReference type="ARBA" id="ARBA00023136"/>
    </source>
</evidence>
<dbReference type="EMBL" id="CAXKWB010016090">
    <property type="protein sequence ID" value="CAL4115372.1"/>
    <property type="molecule type" value="Genomic_DNA"/>
</dbReference>
<dbReference type="Pfam" id="PF00002">
    <property type="entry name" value="7tm_2"/>
    <property type="match status" value="1"/>
</dbReference>
<proteinExistence type="inferred from homology"/>
<comment type="similarity">
    <text evidence="2">Belongs to the G-protein coupled receptor 2 family. Mth subfamily.</text>
</comment>
<accession>A0AAV2R7L2</accession>
<dbReference type="InterPro" id="IPR000832">
    <property type="entry name" value="GPCR_2_secretin-like"/>
</dbReference>
<keyword evidence="4 7" id="KW-1133">Transmembrane helix</keyword>
<keyword evidence="5" id="KW-0807">Transducer</keyword>
<feature type="signal peptide" evidence="8">
    <location>
        <begin position="1"/>
        <end position="26"/>
    </location>
</feature>
<feature type="transmembrane region" description="Helical" evidence="7">
    <location>
        <begin position="479"/>
        <end position="505"/>
    </location>
</feature>
<protein>
    <recommendedName>
        <fullName evidence="9">G-protein coupled receptors family 2 profile 2 domain-containing protein</fullName>
    </recommendedName>
</protein>
<evidence type="ECO:0000313" key="11">
    <source>
        <dbReference type="Proteomes" id="UP001497623"/>
    </source>
</evidence>
<evidence type="ECO:0000256" key="8">
    <source>
        <dbReference type="SAM" id="SignalP"/>
    </source>
</evidence>
<feature type="transmembrane region" description="Helical" evidence="7">
    <location>
        <begin position="413"/>
        <end position="435"/>
    </location>
</feature>
<feature type="transmembrane region" description="Helical" evidence="7">
    <location>
        <begin position="447"/>
        <end position="467"/>
    </location>
</feature>
<dbReference type="InterPro" id="IPR052808">
    <property type="entry name" value="GPCR_Mth-like"/>
</dbReference>
<name>A0AAV2R7L2_MEGNR</name>
<comment type="subcellular location">
    <subcellularLocation>
        <location evidence="1">Membrane</location>
        <topology evidence="1">Multi-pass membrane protein</topology>
    </subcellularLocation>
</comment>
<feature type="transmembrane region" description="Helical" evidence="7">
    <location>
        <begin position="638"/>
        <end position="657"/>
    </location>
</feature>
<dbReference type="GO" id="GO:0004930">
    <property type="term" value="F:G protein-coupled receptor activity"/>
    <property type="evidence" value="ECO:0007669"/>
    <property type="project" value="UniProtKB-KW"/>
</dbReference>
<dbReference type="GO" id="GO:0016020">
    <property type="term" value="C:membrane"/>
    <property type="evidence" value="ECO:0007669"/>
    <property type="project" value="UniProtKB-SubCell"/>
</dbReference>
<feature type="chain" id="PRO_5043988095" description="G-protein coupled receptors family 2 profile 2 domain-containing protein" evidence="8">
    <location>
        <begin position="27"/>
        <end position="797"/>
    </location>
</feature>
<dbReference type="PANTHER" id="PTHR46953">
    <property type="entry name" value="G-PROTEIN COUPLED RECEPTOR MTH-LIKE 1-RELATED"/>
    <property type="match status" value="1"/>
</dbReference>
<keyword evidence="5" id="KW-0297">G-protein coupled receptor</keyword>
<dbReference type="SUPFAM" id="SSF63877">
    <property type="entry name" value="Methuselah ectodomain"/>
    <property type="match status" value="1"/>
</dbReference>
<dbReference type="InterPro" id="IPR036272">
    <property type="entry name" value="Methuselah_N_sf"/>
</dbReference>
<comment type="caution">
    <text evidence="10">The sequence shown here is derived from an EMBL/GenBank/DDBJ whole genome shotgun (WGS) entry which is preliminary data.</text>
</comment>
<keyword evidence="8" id="KW-0732">Signal</keyword>
<dbReference type="AlphaFoldDB" id="A0AAV2R7L2"/>
<keyword evidence="6 7" id="KW-0472">Membrane</keyword>
<keyword evidence="11" id="KW-1185">Reference proteome</keyword>
<keyword evidence="5" id="KW-0675">Receptor</keyword>
<evidence type="ECO:0000256" key="7">
    <source>
        <dbReference type="SAM" id="Phobius"/>
    </source>
</evidence>
<dbReference type="PANTHER" id="PTHR46953:SF1">
    <property type="entry name" value="G-PROTEIN COUPLED RECEPTOR MTH-LIKE 1-RELATED"/>
    <property type="match status" value="1"/>
</dbReference>
<gene>
    <name evidence="10" type="ORF">MNOR_LOCUS20643</name>
</gene>
<sequence length="797" mass="89571">MALVKTMAFIWNILWTILLLTTCCETGTLNITIESTTTTATTNSTTATMIPTKTSHVTLVLCQCGSGEVMDHTGQCQHWVDGTAVPMEQFPGSKQQGPHHVDTKELRVAVKEPKCQHRQIDLQEHEFILRMRGDLVVTEGYLRGLRVADYCIHHQESGNQVKVTARGCVSVPDVPRCCPLGKHMMNGECVIKTTYSLPFNPSLTTGPHGDKGLAGAFFPWEDRQEHVNKLNCTPGHVMKKVKLDGKKAYLAVLPHFLMLTWHPEGSIRQYIVPPQYCVDVSEYDNTYYAYSCQKDLETYCKNKLCTYKCCPEGKAFYMVTNNCVSRRLPYEPPFSSPPSLLTTLFGFPSCEAITNISNFQLLQDGTLIFRNDTYSFNEFCTDTIIRANSVETGALACIKGIQGTLWHEIRSQLFPVCLGLSCGFLALLLLLHAWIPKLREKEGKYQLFHAGSLLVAYSLALVLQLLVPKGYVKGEASCVAVALAMQFSFLSAFFWLNAMCFDVWRLFRNLVRNMFSPHSSVAVWKYLLYAIGGPLTISVVTIIMQFAAPKDGNIPGLVHPHIGEGRCWFRADKELLVYFYGPIAILFLLNFIFIGITYHYLKTIRGDYNTTNDPSGYTISSAETTRKYDFFSAFWQRFYLLVLVAVCWLTEILSWKIPPEELWAPTDMLNNLQGVFVCFVFLTNHNKRNLLKEKLPKLFQFSDICVKNAKIARNSINTSTRKLSKKMSSASIISNMTSFSSFSKGSISSNSLFNLKEGDASIDSPSIGIRSLSLIRKLSKPLDPNTHPATMSQNSPI</sequence>
<dbReference type="Gene3D" id="1.20.1070.10">
    <property type="entry name" value="Rhodopsin 7-helix transmembrane proteins"/>
    <property type="match status" value="1"/>
</dbReference>
<reference evidence="10 11" key="1">
    <citation type="submission" date="2024-05" db="EMBL/GenBank/DDBJ databases">
        <authorList>
            <person name="Wallberg A."/>
        </authorList>
    </citation>
    <scope>NUCLEOTIDE SEQUENCE [LARGE SCALE GENOMIC DNA]</scope>
</reference>
<dbReference type="CDD" id="cd15039">
    <property type="entry name" value="7tmB3_Methuselah-like"/>
    <property type="match status" value="1"/>
</dbReference>
<dbReference type="InterPro" id="IPR017981">
    <property type="entry name" value="GPCR_2-like_7TM"/>
</dbReference>
<feature type="domain" description="G-protein coupled receptors family 2 profile 2" evidence="9">
    <location>
        <begin position="410"/>
        <end position="685"/>
    </location>
</feature>
<evidence type="ECO:0000256" key="1">
    <source>
        <dbReference type="ARBA" id="ARBA00004141"/>
    </source>
</evidence>
<evidence type="ECO:0000256" key="3">
    <source>
        <dbReference type="ARBA" id="ARBA00022692"/>
    </source>
</evidence>
<evidence type="ECO:0000313" key="10">
    <source>
        <dbReference type="EMBL" id="CAL4115372.1"/>
    </source>
</evidence>
<dbReference type="GO" id="GO:0007166">
    <property type="term" value="P:cell surface receptor signaling pathway"/>
    <property type="evidence" value="ECO:0007669"/>
    <property type="project" value="InterPro"/>
</dbReference>
<evidence type="ECO:0000256" key="4">
    <source>
        <dbReference type="ARBA" id="ARBA00022989"/>
    </source>
</evidence>
<organism evidence="10 11">
    <name type="scientific">Meganyctiphanes norvegica</name>
    <name type="common">Northern krill</name>
    <name type="synonym">Thysanopoda norvegica</name>
    <dbReference type="NCBI Taxonomy" id="48144"/>
    <lineage>
        <taxon>Eukaryota</taxon>
        <taxon>Metazoa</taxon>
        <taxon>Ecdysozoa</taxon>
        <taxon>Arthropoda</taxon>
        <taxon>Crustacea</taxon>
        <taxon>Multicrustacea</taxon>
        <taxon>Malacostraca</taxon>
        <taxon>Eumalacostraca</taxon>
        <taxon>Eucarida</taxon>
        <taxon>Euphausiacea</taxon>
        <taxon>Euphausiidae</taxon>
        <taxon>Meganyctiphanes</taxon>
    </lineage>
</organism>
<dbReference type="Proteomes" id="UP001497623">
    <property type="component" value="Unassembled WGS sequence"/>
</dbReference>
<feature type="transmembrane region" description="Helical" evidence="7">
    <location>
        <begin position="526"/>
        <end position="548"/>
    </location>
</feature>
<evidence type="ECO:0000256" key="2">
    <source>
        <dbReference type="ARBA" id="ARBA00008979"/>
    </source>
</evidence>
<feature type="non-terminal residue" evidence="10">
    <location>
        <position position="797"/>
    </location>
</feature>